<accession>J3MPD5</accession>
<dbReference type="HOGENOM" id="CLU_021283_0_0_1"/>
<feature type="region of interest" description="Disordered" evidence="1">
    <location>
        <begin position="1"/>
        <end position="27"/>
    </location>
</feature>
<evidence type="ECO:0000313" key="3">
    <source>
        <dbReference type="Proteomes" id="UP000006038"/>
    </source>
</evidence>
<dbReference type="InterPro" id="IPR012871">
    <property type="entry name" value="DUF1668_ORYSA"/>
</dbReference>
<reference evidence="2" key="2">
    <citation type="submission" date="2013-04" db="UniProtKB">
        <authorList>
            <consortium name="EnsemblPlants"/>
        </authorList>
    </citation>
    <scope>IDENTIFICATION</scope>
</reference>
<name>J3MPD5_ORYBR</name>
<dbReference type="Proteomes" id="UP000006038">
    <property type="component" value="Chromosome 7"/>
</dbReference>
<dbReference type="Pfam" id="PF07893">
    <property type="entry name" value="DUF1668"/>
    <property type="match status" value="2"/>
</dbReference>
<evidence type="ECO:0000313" key="2">
    <source>
        <dbReference type="EnsemblPlants" id="OB07G32670.1"/>
    </source>
</evidence>
<dbReference type="AlphaFoldDB" id="J3MPD5"/>
<evidence type="ECO:0000256" key="1">
    <source>
        <dbReference type="SAM" id="MobiDB-lite"/>
    </source>
</evidence>
<dbReference type="eggNOG" id="ENOG502R1VY">
    <property type="taxonomic scope" value="Eukaryota"/>
</dbReference>
<dbReference type="EnsemblPlants" id="OB07G32670.1">
    <property type="protein sequence ID" value="OB07G32670.1"/>
    <property type="gene ID" value="OB07G32670"/>
</dbReference>
<organism evidence="2">
    <name type="scientific">Oryza brachyantha</name>
    <name type="common">malo sina</name>
    <dbReference type="NCBI Taxonomy" id="4533"/>
    <lineage>
        <taxon>Eukaryota</taxon>
        <taxon>Viridiplantae</taxon>
        <taxon>Streptophyta</taxon>
        <taxon>Embryophyta</taxon>
        <taxon>Tracheophyta</taxon>
        <taxon>Spermatophyta</taxon>
        <taxon>Magnoliopsida</taxon>
        <taxon>Liliopsida</taxon>
        <taxon>Poales</taxon>
        <taxon>Poaceae</taxon>
        <taxon>BOP clade</taxon>
        <taxon>Oryzoideae</taxon>
        <taxon>Oryzeae</taxon>
        <taxon>Oryzinae</taxon>
        <taxon>Oryza</taxon>
    </lineage>
</organism>
<evidence type="ECO:0008006" key="4">
    <source>
        <dbReference type="Google" id="ProtNLM"/>
    </source>
</evidence>
<reference evidence="2" key="1">
    <citation type="journal article" date="2013" name="Nat. Commun.">
        <title>Whole-genome sequencing of Oryza brachyantha reveals mechanisms underlying Oryza genome evolution.</title>
        <authorList>
            <person name="Chen J."/>
            <person name="Huang Q."/>
            <person name="Gao D."/>
            <person name="Wang J."/>
            <person name="Lang Y."/>
            <person name="Liu T."/>
            <person name="Li B."/>
            <person name="Bai Z."/>
            <person name="Luis Goicoechea J."/>
            <person name="Liang C."/>
            <person name="Chen C."/>
            <person name="Zhang W."/>
            <person name="Sun S."/>
            <person name="Liao Y."/>
            <person name="Zhang X."/>
            <person name="Yang L."/>
            <person name="Song C."/>
            <person name="Wang M."/>
            <person name="Shi J."/>
            <person name="Liu G."/>
            <person name="Liu J."/>
            <person name="Zhou H."/>
            <person name="Zhou W."/>
            <person name="Yu Q."/>
            <person name="An N."/>
            <person name="Chen Y."/>
            <person name="Cai Q."/>
            <person name="Wang B."/>
            <person name="Liu B."/>
            <person name="Min J."/>
            <person name="Huang Y."/>
            <person name="Wu H."/>
            <person name="Li Z."/>
            <person name="Zhang Y."/>
            <person name="Yin Y."/>
            <person name="Song W."/>
            <person name="Jiang J."/>
            <person name="Jackson S.A."/>
            <person name="Wing R.A."/>
            <person name="Wang J."/>
            <person name="Chen M."/>
        </authorList>
    </citation>
    <scope>NUCLEOTIDE SEQUENCE [LARGE SCALE GENOMIC DNA]</scope>
    <source>
        <strain evidence="2">cv. IRGC 101232</strain>
    </source>
</reference>
<dbReference type="PANTHER" id="PTHR33085">
    <property type="entry name" value="OS12G0113100 PROTEIN-RELATED"/>
    <property type="match status" value="1"/>
</dbReference>
<dbReference type="Gramene" id="OB07G32670.1">
    <property type="protein sequence ID" value="OB07G32670.1"/>
    <property type="gene ID" value="OB07G32670"/>
</dbReference>
<sequence length="348" mass="38424">MASCKRRNGDDEHRCGGGKRPRPAPEKRKQHLYVVLDDWGDKGYRMHKIDVDALALLEEEEAEDMRLPEPALLQFANHAPLTAPMCFSALGTTIFAARPPDTPALLYHADTGGLTIGPPLHVGVVPAVTVAVGGKMYAFHHANQVAVMSLEAVQYANNVVDRMLQPTRAWTWTTLPSPPPYSVLDAITSYAVHPDERTLFISVAPAAPQLDERHYDAELDAWVGLRGGDVCACRVASRSSSGPPEPEWKLLKEKVCGKDPPERQLSVKPRLVHMGGSRFCLLERVRREGVDKVHAFCDSHGCGCVLRLTVFGLKYDHRGELRTSLHRTTASYIVSYSGLLSSPIAFWM</sequence>
<proteinExistence type="predicted"/>
<dbReference type="OMA" id="MEWTWKS"/>
<dbReference type="PANTHER" id="PTHR33085:SF41">
    <property type="entry name" value="OS12G0624400 PROTEIN"/>
    <property type="match status" value="1"/>
</dbReference>
<protein>
    <recommendedName>
        <fullName evidence="4">DUF1618 domain-containing protein</fullName>
    </recommendedName>
</protein>
<keyword evidence="3" id="KW-1185">Reference proteome</keyword>